<dbReference type="OrthoDB" id="2019940at2759"/>
<dbReference type="Pfam" id="PF03567">
    <property type="entry name" value="Sulfotransfer_2"/>
    <property type="match status" value="2"/>
</dbReference>
<evidence type="ECO:0000256" key="2">
    <source>
        <dbReference type="ARBA" id="ARBA00006339"/>
    </source>
</evidence>
<comment type="similarity">
    <text evidence="2 9">Belongs to the sulfotransferase 2 family.</text>
</comment>
<comment type="subcellular location">
    <subcellularLocation>
        <location evidence="1 9">Golgi apparatus membrane</location>
        <topology evidence="1 9">Single-pass type II membrane protein</topology>
    </subcellularLocation>
</comment>
<name>A0A8J2WSS7_9CRUS</name>
<evidence type="ECO:0000256" key="8">
    <source>
        <dbReference type="ARBA" id="ARBA00023180"/>
    </source>
</evidence>
<gene>
    <name evidence="10" type="ORF">DGAL_LOCUS13624</name>
</gene>
<dbReference type="EMBL" id="CAKKLH010000300">
    <property type="protein sequence ID" value="CAH0110124.1"/>
    <property type="molecule type" value="Genomic_DNA"/>
</dbReference>
<evidence type="ECO:0000313" key="10">
    <source>
        <dbReference type="EMBL" id="CAH0110124.1"/>
    </source>
</evidence>
<dbReference type="InterPro" id="IPR005331">
    <property type="entry name" value="Sulfotransferase"/>
</dbReference>
<sequence>MNQGNVNSSQSTVFTAESNYINWTSLLQNNETSERRKEEQVDKIGSLNDKERRYWLRSERIKRVCHNEGVVSNPTIFTISKKSLPVHLSKSVNLPVFVQEFDYIFFTAISLTEEYPVTSHFSLAPSFQTMGCFLNKVASSSLVSAFLLVRGLTPTLSSPHRFSGHLLPKSLEDFQFANQTFFKFMFVRHPMDRMLSCYLDKMVNSPHHSLPAFRNYVRNKAREIMIKRRQQHDTSSLLISDKPQLRSLLFVHESASLIWNRLKSKIIHSNLAELERGNDRVNYEAEKMKEKKLHRLHPDSIPSQPTKVNASLTKISATQIKPTFEEFLEFVLDTDLLGIGYDSHWVPFHRYCSPCSVPYHAIGKLETAADDFRYIWDKTGLGAQVPVPWINRKTVPSKSKITLEKKYYSFLPRELILRFYNAFRMDFELFDYNINDILVKAGHETLT</sequence>
<keyword evidence="4" id="KW-0812">Transmembrane</keyword>
<keyword evidence="9" id="KW-0119">Carbohydrate metabolism</keyword>
<dbReference type="EC" id="2.8.2.-" evidence="9"/>
<evidence type="ECO:0000256" key="5">
    <source>
        <dbReference type="ARBA" id="ARBA00022989"/>
    </source>
</evidence>
<evidence type="ECO:0000256" key="1">
    <source>
        <dbReference type="ARBA" id="ARBA00004323"/>
    </source>
</evidence>
<dbReference type="Proteomes" id="UP000789390">
    <property type="component" value="Unassembled WGS sequence"/>
</dbReference>
<keyword evidence="7" id="KW-0472">Membrane</keyword>
<keyword evidence="8 9" id="KW-0325">Glycoprotein</keyword>
<dbReference type="AlphaFoldDB" id="A0A8J2WSS7"/>
<dbReference type="GO" id="GO:0016051">
    <property type="term" value="P:carbohydrate biosynthetic process"/>
    <property type="evidence" value="ECO:0007669"/>
    <property type="project" value="InterPro"/>
</dbReference>
<evidence type="ECO:0000256" key="4">
    <source>
        <dbReference type="ARBA" id="ARBA00022692"/>
    </source>
</evidence>
<dbReference type="PANTHER" id="PTHR12137:SF54">
    <property type="entry name" value="CARBOHYDRATE SULFOTRANSFERASE"/>
    <property type="match status" value="1"/>
</dbReference>
<evidence type="ECO:0000256" key="9">
    <source>
        <dbReference type="RuleBase" id="RU364020"/>
    </source>
</evidence>
<accession>A0A8J2WSS7</accession>
<proteinExistence type="inferred from homology"/>
<dbReference type="PANTHER" id="PTHR12137">
    <property type="entry name" value="CARBOHYDRATE SULFOTRANSFERASE"/>
    <property type="match status" value="1"/>
</dbReference>
<dbReference type="InterPro" id="IPR018011">
    <property type="entry name" value="Carb_sulfotrans_8-10"/>
</dbReference>
<evidence type="ECO:0000256" key="3">
    <source>
        <dbReference type="ARBA" id="ARBA00022679"/>
    </source>
</evidence>
<dbReference type="GO" id="GO:0008146">
    <property type="term" value="F:sulfotransferase activity"/>
    <property type="evidence" value="ECO:0007669"/>
    <property type="project" value="InterPro"/>
</dbReference>
<keyword evidence="3 9" id="KW-0808">Transferase</keyword>
<dbReference type="GO" id="GO:0000139">
    <property type="term" value="C:Golgi membrane"/>
    <property type="evidence" value="ECO:0007669"/>
    <property type="project" value="UniProtKB-SubCell"/>
</dbReference>
<keyword evidence="6 9" id="KW-0333">Golgi apparatus</keyword>
<keyword evidence="5" id="KW-1133">Transmembrane helix</keyword>
<organism evidence="10 11">
    <name type="scientific">Daphnia galeata</name>
    <dbReference type="NCBI Taxonomy" id="27404"/>
    <lineage>
        <taxon>Eukaryota</taxon>
        <taxon>Metazoa</taxon>
        <taxon>Ecdysozoa</taxon>
        <taxon>Arthropoda</taxon>
        <taxon>Crustacea</taxon>
        <taxon>Branchiopoda</taxon>
        <taxon>Diplostraca</taxon>
        <taxon>Cladocera</taxon>
        <taxon>Anomopoda</taxon>
        <taxon>Daphniidae</taxon>
        <taxon>Daphnia</taxon>
    </lineage>
</organism>
<keyword evidence="11" id="KW-1185">Reference proteome</keyword>
<keyword evidence="9" id="KW-0735">Signal-anchor</keyword>
<comment type="caution">
    <text evidence="10">The sequence shown here is derived from an EMBL/GenBank/DDBJ whole genome shotgun (WGS) entry which is preliminary data.</text>
</comment>
<evidence type="ECO:0000313" key="11">
    <source>
        <dbReference type="Proteomes" id="UP000789390"/>
    </source>
</evidence>
<protein>
    <recommendedName>
        <fullName evidence="9">Carbohydrate sulfotransferase</fullName>
        <ecNumber evidence="9">2.8.2.-</ecNumber>
    </recommendedName>
</protein>
<evidence type="ECO:0000256" key="7">
    <source>
        <dbReference type="ARBA" id="ARBA00023136"/>
    </source>
</evidence>
<reference evidence="10" key="1">
    <citation type="submission" date="2021-11" db="EMBL/GenBank/DDBJ databases">
        <authorList>
            <person name="Schell T."/>
        </authorList>
    </citation>
    <scope>NUCLEOTIDE SEQUENCE</scope>
    <source>
        <strain evidence="10">M5</strain>
    </source>
</reference>
<evidence type="ECO:0000256" key="6">
    <source>
        <dbReference type="ARBA" id="ARBA00023034"/>
    </source>
</evidence>